<protein>
    <recommendedName>
        <fullName evidence="3">F-box domain-containing protein</fullName>
    </recommendedName>
</protein>
<evidence type="ECO:0000256" key="2">
    <source>
        <dbReference type="SAM" id="SignalP"/>
    </source>
</evidence>
<gene>
    <name evidence="4" type="ORF">FSP39_012775</name>
</gene>
<accession>A0AA89CAN0</accession>
<feature type="region of interest" description="Disordered" evidence="1">
    <location>
        <begin position="483"/>
        <end position="515"/>
    </location>
</feature>
<feature type="chain" id="PRO_5041684843" description="F-box domain-containing protein" evidence="2">
    <location>
        <begin position="19"/>
        <end position="515"/>
    </location>
</feature>
<sequence length="515" mass="58127">MRSMLVGVVILAANGIWCLWPQTDTGKQGKSLISFYVSLNKKDALEGDNVLLKDLGVISGDILYVICPEQSGPSNDPQRTASISQLRISGNLPEADKPVVEHIEHPREVNPINNYHKIHNERTANKTHEPVAGTSMDYTSTREEDSEMDIEEIQVDPTIVQRCLSEPMLCVECSDGQVTSLLNDLYNRTECDNIQEALCVVLHSLMLEAGYNTHKSDSSDDSNTRVANLDMMASDWRQRAPACYVMRYTHPSCDNDVIFSLTCVPLGRATVLHGLVKVSDDKEDKCQLQIAPSDYITDVQNGASKCYRNLRKLARMVKDKVTLAMLQKYRDIQDLPPLHGLLGLGYELKLRILSYLDVVSLLCVSEVCRDLNSVSQDRHLWRRLYLTNFGNRLDNSFAQDWPKIYKTEYQRRKRKRKFMNEATFVMPPSFIPSDPYSPFAPPPGFPIGPGVIGGDYDLNPQFPGAPHPLNRRLRQPDPMNPLLRPRFDPIGPLPDHRLRPGRGGGFRDFGGPKFF</sequence>
<dbReference type="GO" id="GO:1903599">
    <property type="term" value="P:positive regulation of autophagy of mitochondrion"/>
    <property type="evidence" value="ECO:0007669"/>
    <property type="project" value="TreeGrafter"/>
</dbReference>
<name>A0AA89CAN0_PINIB</name>
<dbReference type="Gene3D" id="3.40.1000.30">
    <property type="match status" value="1"/>
</dbReference>
<dbReference type="Pfam" id="PF12937">
    <property type="entry name" value="F-box-like"/>
    <property type="match status" value="1"/>
</dbReference>
<dbReference type="AlphaFoldDB" id="A0AA89CAN0"/>
<comment type="caution">
    <text evidence="4">The sequence shown here is derived from an EMBL/GenBank/DDBJ whole genome shotgun (WGS) entry which is preliminary data.</text>
</comment>
<evidence type="ECO:0000259" key="3">
    <source>
        <dbReference type="PROSITE" id="PS50181"/>
    </source>
</evidence>
<evidence type="ECO:0000313" key="5">
    <source>
        <dbReference type="Proteomes" id="UP001186944"/>
    </source>
</evidence>
<dbReference type="InterPro" id="IPR036047">
    <property type="entry name" value="F-box-like_dom_sf"/>
</dbReference>
<dbReference type="CDD" id="cd22087">
    <property type="entry name" value="F-box_FBXO7"/>
    <property type="match status" value="1"/>
</dbReference>
<dbReference type="Pfam" id="PF11566">
    <property type="entry name" value="PI31_Prot_N"/>
    <property type="match status" value="1"/>
</dbReference>
<feature type="signal peptide" evidence="2">
    <location>
        <begin position="1"/>
        <end position="18"/>
    </location>
</feature>
<dbReference type="Proteomes" id="UP001186944">
    <property type="component" value="Unassembled WGS sequence"/>
</dbReference>
<dbReference type="SUPFAM" id="SSF81383">
    <property type="entry name" value="F-box domain"/>
    <property type="match status" value="1"/>
</dbReference>
<proteinExistence type="predicted"/>
<dbReference type="Gene3D" id="1.20.1280.50">
    <property type="match status" value="1"/>
</dbReference>
<dbReference type="PANTHER" id="PTHR15537">
    <property type="entry name" value="F-BOX ONLY PROTEIN 7"/>
    <property type="match status" value="1"/>
</dbReference>
<dbReference type="GO" id="GO:0019901">
    <property type="term" value="F:protein kinase binding"/>
    <property type="evidence" value="ECO:0007669"/>
    <property type="project" value="InterPro"/>
</dbReference>
<dbReference type="InterPro" id="IPR001810">
    <property type="entry name" value="F-box_dom"/>
</dbReference>
<dbReference type="PANTHER" id="PTHR15537:SF2">
    <property type="entry name" value="F-BOX ONLY PROTEIN 7"/>
    <property type="match status" value="1"/>
</dbReference>
<dbReference type="PROSITE" id="PS50181">
    <property type="entry name" value="FBOX"/>
    <property type="match status" value="1"/>
</dbReference>
<evidence type="ECO:0000313" key="4">
    <source>
        <dbReference type="EMBL" id="KAK3102632.1"/>
    </source>
</evidence>
<dbReference type="EMBL" id="VSWD01000005">
    <property type="protein sequence ID" value="KAK3102632.1"/>
    <property type="molecule type" value="Genomic_DNA"/>
</dbReference>
<dbReference type="InterPro" id="IPR021625">
    <property type="entry name" value="PI31_Prot_N"/>
</dbReference>
<dbReference type="InterPro" id="IPR047118">
    <property type="entry name" value="Fbxo7"/>
</dbReference>
<keyword evidence="5" id="KW-1185">Reference proteome</keyword>
<keyword evidence="2" id="KW-0732">Signal</keyword>
<reference evidence="4" key="1">
    <citation type="submission" date="2019-08" db="EMBL/GenBank/DDBJ databases">
        <title>The improved chromosome-level genome for the pearl oyster Pinctada fucata martensii using PacBio sequencing and Hi-C.</title>
        <authorList>
            <person name="Zheng Z."/>
        </authorList>
    </citation>
    <scope>NUCLEOTIDE SEQUENCE</scope>
    <source>
        <strain evidence="4">ZZ-2019</strain>
        <tissue evidence="4">Adductor muscle</tissue>
    </source>
</reference>
<feature type="domain" description="F-box" evidence="3">
    <location>
        <begin position="338"/>
        <end position="384"/>
    </location>
</feature>
<evidence type="ECO:0000256" key="1">
    <source>
        <dbReference type="SAM" id="MobiDB-lite"/>
    </source>
</evidence>
<organism evidence="4 5">
    <name type="scientific">Pinctada imbricata</name>
    <name type="common">Atlantic pearl-oyster</name>
    <name type="synonym">Pinctada martensii</name>
    <dbReference type="NCBI Taxonomy" id="66713"/>
    <lineage>
        <taxon>Eukaryota</taxon>
        <taxon>Metazoa</taxon>
        <taxon>Spiralia</taxon>
        <taxon>Lophotrochozoa</taxon>
        <taxon>Mollusca</taxon>
        <taxon>Bivalvia</taxon>
        <taxon>Autobranchia</taxon>
        <taxon>Pteriomorphia</taxon>
        <taxon>Pterioida</taxon>
        <taxon>Pterioidea</taxon>
        <taxon>Pteriidae</taxon>
        <taxon>Pinctada</taxon>
    </lineage>
</organism>